<organism evidence="2">
    <name type="scientific">Bacteroides ovatus</name>
    <dbReference type="NCBI Taxonomy" id="28116"/>
    <lineage>
        <taxon>Bacteria</taxon>
        <taxon>Pseudomonadati</taxon>
        <taxon>Bacteroidota</taxon>
        <taxon>Bacteroidia</taxon>
        <taxon>Bacteroidales</taxon>
        <taxon>Bacteroidaceae</taxon>
        <taxon>Bacteroides</taxon>
    </lineage>
</organism>
<dbReference type="CDD" id="cd02042">
    <property type="entry name" value="ParAB_family"/>
    <property type="match status" value="1"/>
</dbReference>
<evidence type="ECO:0000313" key="2">
    <source>
        <dbReference type="EMBL" id="KAA4017511.1"/>
    </source>
</evidence>
<dbReference type="PANTHER" id="PTHR13696">
    <property type="entry name" value="P-LOOP CONTAINING NUCLEOSIDE TRIPHOSPHATE HYDROLASE"/>
    <property type="match status" value="1"/>
</dbReference>
<protein>
    <submittedName>
        <fullName evidence="2">ParA family protein</fullName>
    </submittedName>
</protein>
<dbReference type="Gene3D" id="3.40.50.300">
    <property type="entry name" value="P-loop containing nucleotide triphosphate hydrolases"/>
    <property type="match status" value="1"/>
</dbReference>
<dbReference type="PANTHER" id="PTHR13696:SF52">
    <property type="entry name" value="PARA FAMILY PROTEIN CT_582"/>
    <property type="match status" value="1"/>
</dbReference>
<dbReference type="Pfam" id="PF01656">
    <property type="entry name" value="CbiA"/>
    <property type="match status" value="1"/>
</dbReference>
<dbReference type="EMBL" id="VWKO01000519">
    <property type="protein sequence ID" value="KAA4017511.1"/>
    <property type="molecule type" value="Genomic_DNA"/>
</dbReference>
<name>A0A641RK56_BACOV</name>
<sequence length="349" mass="39459">MRNGTLKYPQNRFVKHLPKRISKQSAIRLSDDLVKYGFNDFMTQCRHSPFVRCNVSPQNRIRDDPPARVITEADGATAKSARKQKIQSSTIKTNGTMNKEIFVAFATQKGGIGKSTVTALAASYLHNVKGYNVAVVDCDDPQHSIHGLREHETGLIDSSTYFKALACDHFRKIRKNAYTIIKSDAVNALDDAERMVAAEDVKPDVVFFDMPGTLRSNGVIKTLSQMDYIFTPLSADRFVVESTLKFVTMFRDRLMTTGQAKTKGLYLFWTMVDGREKNGLYDLYEDVIAEMGLPVLSTRLPDSKKFRRDLSEERKSVFRSTIFPMDASLLKGSGIREFSEEISRIIRPQ</sequence>
<comment type="caution">
    <text evidence="2">The sequence shown here is derived from an EMBL/GenBank/DDBJ whole genome shotgun (WGS) entry which is preliminary data.</text>
</comment>
<dbReference type="AlphaFoldDB" id="A0A641RK56"/>
<gene>
    <name evidence="2" type="ORF">F3D60_31210</name>
</gene>
<accession>A0A641RK56</accession>
<reference evidence="2" key="1">
    <citation type="journal article" date="2019" name="Nat. Med.">
        <title>A library of human gut bacterial isolates paired with longitudinal multiomics data enables mechanistic microbiome research.</title>
        <authorList>
            <person name="Poyet M."/>
            <person name="Groussin M."/>
            <person name="Gibbons S.M."/>
            <person name="Avila-Pacheco J."/>
            <person name="Jiang X."/>
            <person name="Kearney S.M."/>
            <person name="Perrotta A.R."/>
            <person name="Berdy B."/>
            <person name="Zhao S."/>
            <person name="Lieberman T.D."/>
            <person name="Swanson P.K."/>
            <person name="Smith M."/>
            <person name="Roesemann S."/>
            <person name="Alexander J.E."/>
            <person name="Rich S.A."/>
            <person name="Livny J."/>
            <person name="Vlamakis H."/>
            <person name="Clish C."/>
            <person name="Bullock K."/>
            <person name="Deik A."/>
            <person name="Scott J."/>
            <person name="Pierce K.A."/>
            <person name="Xavier R.J."/>
            <person name="Alm E.J."/>
        </authorList>
    </citation>
    <scope>NUCLEOTIDE SEQUENCE</scope>
    <source>
        <strain evidence="2">BIOML-A147</strain>
    </source>
</reference>
<dbReference type="InterPro" id="IPR027417">
    <property type="entry name" value="P-loop_NTPase"/>
</dbReference>
<dbReference type="SUPFAM" id="SSF52540">
    <property type="entry name" value="P-loop containing nucleoside triphosphate hydrolases"/>
    <property type="match status" value="1"/>
</dbReference>
<feature type="domain" description="CobQ/CobB/MinD/ParA nucleotide binding" evidence="1">
    <location>
        <begin position="103"/>
        <end position="313"/>
    </location>
</feature>
<proteinExistence type="predicted"/>
<dbReference type="InterPro" id="IPR002586">
    <property type="entry name" value="CobQ/CobB/MinD/ParA_Nub-bd_dom"/>
</dbReference>
<evidence type="ECO:0000259" key="1">
    <source>
        <dbReference type="Pfam" id="PF01656"/>
    </source>
</evidence>
<dbReference type="InterPro" id="IPR050678">
    <property type="entry name" value="DNA_Partitioning_ATPase"/>
</dbReference>